<evidence type="ECO:0000313" key="2">
    <source>
        <dbReference type="Proteomes" id="UP000826656"/>
    </source>
</evidence>
<dbReference type="Proteomes" id="UP000826656">
    <property type="component" value="Unassembled WGS sequence"/>
</dbReference>
<comment type="caution">
    <text evidence="1">The sequence shown here is derived from an EMBL/GenBank/DDBJ whole genome shotgun (WGS) entry which is preliminary data.</text>
</comment>
<keyword evidence="2" id="KW-1185">Reference proteome</keyword>
<name>A0ABQ7UHU3_SOLTU</name>
<gene>
    <name evidence="1" type="ORF">KY290_027784</name>
</gene>
<organism evidence="1 2">
    <name type="scientific">Solanum tuberosum</name>
    <name type="common">Potato</name>
    <dbReference type="NCBI Taxonomy" id="4113"/>
    <lineage>
        <taxon>Eukaryota</taxon>
        <taxon>Viridiplantae</taxon>
        <taxon>Streptophyta</taxon>
        <taxon>Embryophyta</taxon>
        <taxon>Tracheophyta</taxon>
        <taxon>Spermatophyta</taxon>
        <taxon>Magnoliopsida</taxon>
        <taxon>eudicotyledons</taxon>
        <taxon>Gunneridae</taxon>
        <taxon>Pentapetalae</taxon>
        <taxon>asterids</taxon>
        <taxon>lamiids</taxon>
        <taxon>Solanales</taxon>
        <taxon>Solanaceae</taxon>
        <taxon>Solanoideae</taxon>
        <taxon>Solaneae</taxon>
        <taxon>Solanum</taxon>
    </lineage>
</organism>
<protein>
    <recommendedName>
        <fullName evidence="3">Integrase core domain containing protein</fullName>
    </recommendedName>
</protein>
<dbReference type="EMBL" id="JAIVGD010000019">
    <property type="protein sequence ID" value="KAH0748552.1"/>
    <property type="molecule type" value="Genomic_DNA"/>
</dbReference>
<proteinExistence type="predicted"/>
<evidence type="ECO:0000313" key="1">
    <source>
        <dbReference type="EMBL" id="KAH0748552.1"/>
    </source>
</evidence>
<reference evidence="1 2" key="1">
    <citation type="journal article" date="2021" name="bioRxiv">
        <title>Chromosome-scale and haplotype-resolved genome assembly of a tetraploid potato cultivar.</title>
        <authorList>
            <person name="Sun H."/>
            <person name="Jiao W.-B."/>
            <person name="Krause K."/>
            <person name="Campoy J.A."/>
            <person name="Goel M."/>
            <person name="Folz-Donahue K."/>
            <person name="Kukat C."/>
            <person name="Huettel B."/>
            <person name="Schneeberger K."/>
        </authorList>
    </citation>
    <scope>NUCLEOTIDE SEQUENCE [LARGE SCALE GENOMIC DNA]</scope>
    <source>
        <strain evidence="1">SolTubOtavaFocal</strain>
        <tissue evidence="1">Leaves</tissue>
    </source>
</reference>
<evidence type="ECO:0008006" key="3">
    <source>
        <dbReference type="Google" id="ProtNLM"/>
    </source>
</evidence>
<sequence>MHTDPSKNVYGSPLEVVDPSILDYDTDVAADTEVHHDENVVSLFTQYADNTNAPIDTEVAEVPTASSPINNQPVRRTSRSIKKPVLMKDYTATGKKQSSTKHPIANSLSYDKVTPCYKVFLSKFSECIEPKHFHQAVKNDRWIQAMQQDIRALEENNT</sequence>
<accession>A0ABQ7UHU3</accession>